<reference evidence="2" key="1">
    <citation type="journal article" date="2022" name="G3 (Bethesda)">
        <title>High quality genome of the basidiomycete yeast Dioszegia hungarica PDD-24b-2 isolated from cloud water.</title>
        <authorList>
            <person name="Jarrige D."/>
            <person name="Haridas S."/>
            <person name="Bleykasten-Grosshans C."/>
            <person name="Joly M."/>
            <person name="Nadalig T."/>
            <person name="Sancelme M."/>
            <person name="Vuilleumier S."/>
            <person name="Grigoriev I.V."/>
            <person name="Amato P."/>
            <person name="Bringel F."/>
        </authorList>
    </citation>
    <scope>NUCLEOTIDE SEQUENCE</scope>
    <source>
        <strain evidence="2">PDD-24b-2</strain>
    </source>
</reference>
<dbReference type="GeneID" id="77726802"/>
<name>A0AA38LUG0_9TREE</name>
<evidence type="ECO:0000256" key="1">
    <source>
        <dbReference type="SAM" id="MobiDB-lite"/>
    </source>
</evidence>
<dbReference type="AlphaFoldDB" id="A0AA38LUG0"/>
<comment type="caution">
    <text evidence="2">The sequence shown here is derived from an EMBL/GenBank/DDBJ whole genome shotgun (WGS) entry which is preliminary data.</text>
</comment>
<proteinExistence type="predicted"/>
<dbReference type="RefSeq" id="XP_052943603.1">
    <property type="nucleotide sequence ID" value="XM_053087597.1"/>
</dbReference>
<evidence type="ECO:0000313" key="3">
    <source>
        <dbReference type="Proteomes" id="UP001164286"/>
    </source>
</evidence>
<dbReference type="Proteomes" id="UP001164286">
    <property type="component" value="Unassembled WGS sequence"/>
</dbReference>
<keyword evidence="3" id="KW-1185">Reference proteome</keyword>
<feature type="region of interest" description="Disordered" evidence="1">
    <location>
        <begin position="47"/>
        <end position="72"/>
    </location>
</feature>
<organism evidence="2 3">
    <name type="scientific">Dioszegia hungarica</name>
    <dbReference type="NCBI Taxonomy" id="4972"/>
    <lineage>
        <taxon>Eukaryota</taxon>
        <taxon>Fungi</taxon>
        <taxon>Dikarya</taxon>
        <taxon>Basidiomycota</taxon>
        <taxon>Agaricomycotina</taxon>
        <taxon>Tremellomycetes</taxon>
        <taxon>Tremellales</taxon>
        <taxon>Bulleribasidiaceae</taxon>
        <taxon>Dioszegia</taxon>
    </lineage>
</organism>
<dbReference type="EMBL" id="JAKWFO010000008">
    <property type="protein sequence ID" value="KAI9633826.1"/>
    <property type="molecule type" value="Genomic_DNA"/>
</dbReference>
<gene>
    <name evidence="2" type="ORF">MKK02DRAFT_28586</name>
</gene>
<protein>
    <submittedName>
        <fullName evidence="2">Uncharacterized protein</fullName>
    </submittedName>
</protein>
<accession>A0AA38LUG0</accession>
<sequence>MNIAQTSQRALHAVRLVLRDMPSPSQTPKRHFSVAVHPYFPQQPTLPARPSVNSWDPRHASSDVPTSDFLEPSSDEYSSAALSLTAREPTLTPEWATLYPLSSTPAIRPRPLTRRCDALARLVHDGDIRAARCMHYELSELHVGIQRRAIYLTAAVAVLRPSDKGKAAFLFWLELVPNRPAVRSHPGIKGVWKPVVDRLINEYSADKSFLSDFLFLAARKGILPTVLGPIMRHLAYITPVRELQEMMSRLEEVYLAGTTSRRSLSTRAAAHAAYAQLRVQEMRNSFLRAVAAAGWKYQAEHMLQDGQGWTDFTRAYVEERKAVGEAKAEPASDAAVSLAERVLRAKAGKTSPSNLANLIEALEINQRPRLLEILERRVTGGVDDSRRETWWHAKMLLGRRRGWSNQDIIKLFDQHFLWVGFPPTNLAFGIIDPATSKSYSDTKLTASPHILSTVFRALLPLLPSPLEFHKSYLSLSSTLSPRLRPTTVTHIVLLREITFLQGPSAGLLGLRNMVDAGILPSLGVYEAILFSMAGRGEWAGLQGILGGMEAGVEIAPGVKMAEPRKETYEAIKGILLKAERWEEVHEVVERAGARGFKLQGVGEGQAGERVIPGAAEPALRRKHPKRLVEPVVEVAAAEGERVVGAVKAGRGGKEGGERVRRTTWRSKTVAKADRMGVIGVKAGSLARAVELEVEVA</sequence>
<evidence type="ECO:0000313" key="2">
    <source>
        <dbReference type="EMBL" id="KAI9633826.1"/>
    </source>
</evidence>